<evidence type="ECO:0000256" key="2">
    <source>
        <dbReference type="SAM" id="Phobius"/>
    </source>
</evidence>
<feature type="transmembrane region" description="Helical" evidence="2">
    <location>
        <begin position="91"/>
        <end position="112"/>
    </location>
</feature>
<feature type="transmembrane region" description="Helical" evidence="2">
    <location>
        <begin position="393"/>
        <end position="413"/>
    </location>
</feature>
<protein>
    <submittedName>
        <fullName evidence="3">Uncharacterized protein</fullName>
    </submittedName>
</protein>
<keyword evidence="2" id="KW-0472">Membrane</keyword>
<reference evidence="3 4" key="1">
    <citation type="submission" date="2017-11" db="EMBL/GenBank/DDBJ databases">
        <title>De novo assembly and phasing of dikaryotic genomes from two isolates of Puccinia coronata f. sp. avenae, the causal agent of oat crown rust.</title>
        <authorList>
            <person name="Miller M.E."/>
            <person name="Zhang Y."/>
            <person name="Omidvar V."/>
            <person name="Sperschneider J."/>
            <person name="Schwessinger B."/>
            <person name="Raley C."/>
            <person name="Palmer J.M."/>
            <person name="Garnica D."/>
            <person name="Upadhyaya N."/>
            <person name="Rathjen J."/>
            <person name="Taylor J.M."/>
            <person name="Park R.F."/>
            <person name="Dodds P.N."/>
            <person name="Hirsch C.D."/>
            <person name="Kianian S.F."/>
            <person name="Figueroa M."/>
        </authorList>
    </citation>
    <scope>NUCLEOTIDE SEQUENCE [LARGE SCALE GENOMIC DNA]</scope>
    <source>
        <strain evidence="3">12NC29</strain>
    </source>
</reference>
<feature type="transmembrane region" description="Helical" evidence="2">
    <location>
        <begin position="175"/>
        <end position="200"/>
    </location>
</feature>
<dbReference type="AlphaFoldDB" id="A0A2N5T0M0"/>
<evidence type="ECO:0000313" key="3">
    <source>
        <dbReference type="EMBL" id="PLW19022.1"/>
    </source>
</evidence>
<feature type="compositionally biased region" description="Low complexity" evidence="1">
    <location>
        <begin position="305"/>
        <end position="317"/>
    </location>
</feature>
<evidence type="ECO:0000256" key="1">
    <source>
        <dbReference type="SAM" id="MobiDB-lite"/>
    </source>
</evidence>
<feature type="transmembrane region" description="Helical" evidence="2">
    <location>
        <begin position="271"/>
        <end position="292"/>
    </location>
</feature>
<keyword evidence="2" id="KW-1133">Transmembrane helix</keyword>
<organism evidence="3 4">
    <name type="scientific">Puccinia coronata f. sp. avenae</name>
    <dbReference type="NCBI Taxonomy" id="200324"/>
    <lineage>
        <taxon>Eukaryota</taxon>
        <taxon>Fungi</taxon>
        <taxon>Dikarya</taxon>
        <taxon>Basidiomycota</taxon>
        <taxon>Pucciniomycotina</taxon>
        <taxon>Pucciniomycetes</taxon>
        <taxon>Pucciniales</taxon>
        <taxon>Pucciniaceae</taxon>
        <taxon>Puccinia</taxon>
    </lineage>
</organism>
<evidence type="ECO:0000313" key="4">
    <source>
        <dbReference type="Proteomes" id="UP000235388"/>
    </source>
</evidence>
<feature type="transmembrane region" description="Helical" evidence="2">
    <location>
        <begin position="46"/>
        <end position="70"/>
    </location>
</feature>
<accession>A0A2N5T0M0</accession>
<feature type="transmembrane region" description="Helical" evidence="2">
    <location>
        <begin position="355"/>
        <end position="378"/>
    </location>
</feature>
<dbReference type="Proteomes" id="UP000235388">
    <property type="component" value="Unassembled WGS sequence"/>
</dbReference>
<dbReference type="EMBL" id="PGCJ01000820">
    <property type="protein sequence ID" value="PLW19022.1"/>
    <property type="molecule type" value="Genomic_DNA"/>
</dbReference>
<comment type="caution">
    <text evidence="3">The sequence shown here is derived from an EMBL/GenBank/DDBJ whole genome shotgun (WGS) entry which is preliminary data.</text>
</comment>
<feature type="transmembrane region" description="Helical" evidence="2">
    <location>
        <begin position="132"/>
        <end position="154"/>
    </location>
</feature>
<keyword evidence="2" id="KW-0812">Transmembrane</keyword>
<gene>
    <name evidence="3" type="ORF">PCANC_09801</name>
</gene>
<sequence>MHHHLRRFLNEDILSSIPPGVNPFKYLLSLAAPALSYSITTPSTQWIFWASLILHCFIVLFCLTVLNPYVPAGSNASFCRAAPLFLLNTSVLIPVTQCMGSLASQGYIFLIIKHESFSRNRSAHSALTTMMIVVFSCEILTYWTLSHCFLVAIYSSYRHRHHVSTGARRWMPSPILINAAFLIFPIGVVAASVSAFTWFASILNPFLAEVFNILEILGEGSSIWDQLRISTTSIQEKYQLVTNLTQVVSQAEKLGENAKIHFQDVVNSLMIVQWVMSALVCTTALLFFLVFYKLARRFHEQANQTSTLSNSQSSPTQEQRWQSQGDPPSMIQHRSNHMHRTFFDTLRSNQQFLHLIIRAIFIGIAMLTTMTTLVLGIAEDEQTLTNPKWRQALAWLATASGSWSAIPISWHCWRLYKDKTGGTLLNSSASKSQEVALTDYRRNACLEQSSEPVLDEVKLERGFNTISTLNLSTAVEDSFHSRGSLGDSVKNFRS</sequence>
<proteinExistence type="predicted"/>
<feature type="region of interest" description="Disordered" evidence="1">
    <location>
        <begin position="305"/>
        <end position="330"/>
    </location>
</feature>
<keyword evidence="4" id="KW-1185">Reference proteome</keyword>
<name>A0A2N5T0M0_9BASI</name>